<comment type="similarity">
    <text evidence="1 11">Belongs to the class-I pyridine nucleotide-disulfide oxidoreductase family.</text>
</comment>
<dbReference type="SUPFAM" id="SSF55424">
    <property type="entry name" value="FAD/NAD-linked reductases, dimerisation (C-terminal) domain"/>
    <property type="match status" value="1"/>
</dbReference>
<dbReference type="GO" id="GO:0006749">
    <property type="term" value="P:glutathione metabolic process"/>
    <property type="evidence" value="ECO:0007669"/>
    <property type="project" value="InterPro"/>
</dbReference>
<keyword evidence="9" id="KW-0547">Nucleotide-binding</keyword>
<dbReference type="GO" id="GO:0004362">
    <property type="term" value="F:glutathione-disulfide reductase (NADPH) activity"/>
    <property type="evidence" value="ECO:0007669"/>
    <property type="project" value="InterPro"/>
</dbReference>
<name>A0A1H3ZHP8_9GAMM</name>
<evidence type="ECO:0000256" key="5">
    <source>
        <dbReference type="ARBA" id="ARBA00023002"/>
    </source>
</evidence>
<comment type="cofactor">
    <cofactor evidence="9">
        <name>FAD</name>
        <dbReference type="ChEBI" id="CHEBI:57692"/>
    </cofactor>
    <text evidence="9">Binds 1 FAD per subunit.</text>
</comment>
<dbReference type="InterPro" id="IPR004099">
    <property type="entry name" value="Pyr_nucl-diS_OxRdtase_dimer"/>
</dbReference>
<dbReference type="InterPro" id="IPR016156">
    <property type="entry name" value="FAD/NAD-linked_Rdtase_dimer_sf"/>
</dbReference>
<comment type="subunit">
    <text evidence="2">Homodimer.</text>
</comment>
<protein>
    <submittedName>
        <fullName evidence="14">NADPH-glutathione reductase</fullName>
    </submittedName>
</protein>
<feature type="disulfide bond" description="Redox-active" evidence="10">
    <location>
        <begin position="43"/>
        <end position="48"/>
    </location>
</feature>
<feature type="binding site" evidence="9">
    <location>
        <position position="265"/>
    </location>
    <ligand>
        <name>NAD(+)</name>
        <dbReference type="ChEBI" id="CHEBI:57540"/>
    </ligand>
</feature>
<evidence type="ECO:0000256" key="1">
    <source>
        <dbReference type="ARBA" id="ARBA00007532"/>
    </source>
</evidence>
<reference evidence="14 15" key="1">
    <citation type="submission" date="2016-10" db="EMBL/GenBank/DDBJ databases">
        <authorList>
            <person name="de Groot N.N."/>
        </authorList>
    </citation>
    <scope>NUCLEOTIDE SEQUENCE [LARGE SCALE GENOMIC DNA]</scope>
    <source>
        <strain evidence="14 15">DSM 21228</strain>
    </source>
</reference>
<dbReference type="STRING" id="525918.SAMN05660964_01182"/>
<dbReference type="GO" id="GO:0050661">
    <property type="term" value="F:NADP binding"/>
    <property type="evidence" value="ECO:0007669"/>
    <property type="project" value="InterPro"/>
</dbReference>
<dbReference type="Pfam" id="PF02852">
    <property type="entry name" value="Pyr_redox_dim"/>
    <property type="match status" value="1"/>
</dbReference>
<dbReference type="PROSITE" id="PS00076">
    <property type="entry name" value="PYRIDINE_REDOX_1"/>
    <property type="match status" value="1"/>
</dbReference>
<dbReference type="InterPro" id="IPR023753">
    <property type="entry name" value="FAD/NAD-binding_dom"/>
</dbReference>
<dbReference type="InterPro" id="IPR001100">
    <property type="entry name" value="Pyr_nuc-diS_OxRdtase"/>
</dbReference>
<dbReference type="OrthoDB" id="9800167at2"/>
<dbReference type="NCBIfam" id="NF004776">
    <property type="entry name" value="PRK06116.1"/>
    <property type="match status" value="1"/>
</dbReference>
<dbReference type="Pfam" id="PF07992">
    <property type="entry name" value="Pyr_redox_2"/>
    <property type="match status" value="1"/>
</dbReference>
<keyword evidence="3 11" id="KW-0285">Flavoprotein</keyword>
<dbReference type="InterPro" id="IPR006322">
    <property type="entry name" value="Glutathione_Rdtase_euk/bac"/>
</dbReference>
<keyword evidence="7 11" id="KW-0676">Redox-active center</keyword>
<dbReference type="Gene3D" id="3.50.50.60">
    <property type="entry name" value="FAD/NAD(P)-binding domain"/>
    <property type="match status" value="2"/>
</dbReference>
<dbReference type="GO" id="GO:0045454">
    <property type="term" value="P:cell redox homeostasis"/>
    <property type="evidence" value="ECO:0007669"/>
    <property type="project" value="InterPro"/>
</dbReference>
<dbReference type="PIRSF" id="PIRSF000350">
    <property type="entry name" value="Mercury_reductase_MerA"/>
    <property type="match status" value="1"/>
</dbReference>
<dbReference type="GO" id="GO:0005829">
    <property type="term" value="C:cytosol"/>
    <property type="evidence" value="ECO:0007669"/>
    <property type="project" value="TreeGrafter"/>
</dbReference>
<keyword evidence="15" id="KW-1185">Reference proteome</keyword>
<feature type="binding site" evidence="9">
    <location>
        <position position="52"/>
    </location>
    <ligand>
        <name>FAD</name>
        <dbReference type="ChEBI" id="CHEBI:57692"/>
    </ligand>
</feature>
<dbReference type="InterPro" id="IPR036188">
    <property type="entry name" value="FAD/NAD-bd_sf"/>
</dbReference>
<evidence type="ECO:0000256" key="8">
    <source>
        <dbReference type="PIRSR" id="PIRSR000350-2"/>
    </source>
</evidence>
<dbReference type="RefSeq" id="WP_093066362.1">
    <property type="nucleotide sequence ID" value="NZ_FNQP01000005.1"/>
</dbReference>
<evidence type="ECO:0000256" key="7">
    <source>
        <dbReference type="ARBA" id="ARBA00023284"/>
    </source>
</evidence>
<dbReference type="PANTHER" id="PTHR42737:SF2">
    <property type="entry name" value="GLUTATHIONE REDUCTASE"/>
    <property type="match status" value="1"/>
</dbReference>
<dbReference type="NCBIfam" id="TIGR01421">
    <property type="entry name" value="gluta_reduc_1"/>
    <property type="match status" value="1"/>
</dbReference>
<keyword evidence="6" id="KW-1015">Disulfide bond</keyword>
<dbReference type="InterPro" id="IPR012999">
    <property type="entry name" value="Pyr_OxRdtase_I_AS"/>
</dbReference>
<evidence type="ECO:0000256" key="9">
    <source>
        <dbReference type="PIRSR" id="PIRSR000350-3"/>
    </source>
</evidence>
<keyword evidence="5 11" id="KW-0560">Oxidoreductase</keyword>
<dbReference type="GO" id="GO:0050660">
    <property type="term" value="F:flavin adenine dinucleotide binding"/>
    <property type="evidence" value="ECO:0007669"/>
    <property type="project" value="InterPro"/>
</dbReference>
<evidence type="ECO:0000256" key="10">
    <source>
        <dbReference type="PIRSR" id="PIRSR000350-4"/>
    </source>
</evidence>
<evidence type="ECO:0000259" key="13">
    <source>
        <dbReference type="Pfam" id="PF07992"/>
    </source>
</evidence>
<keyword evidence="4 9" id="KW-0274">FAD</keyword>
<dbReference type="PANTHER" id="PTHR42737">
    <property type="entry name" value="GLUTATHIONE REDUCTASE"/>
    <property type="match status" value="1"/>
</dbReference>
<dbReference type="FunFam" id="3.30.390.30:FF:000003">
    <property type="entry name" value="Glutathione reductase"/>
    <property type="match status" value="1"/>
</dbReference>
<dbReference type="InterPro" id="IPR046952">
    <property type="entry name" value="GSHR/TRXR-like"/>
</dbReference>
<dbReference type="AlphaFoldDB" id="A0A1H3ZHP8"/>
<evidence type="ECO:0000256" key="11">
    <source>
        <dbReference type="RuleBase" id="RU003691"/>
    </source>
</evidence>
<keyword evidence="9" id="KW-0520">NAD</keyword>
<dbReference type="SUPFAM" id="SSF51905">
    <property type="entry name" value="FAD/NAD(P)-binding domain"/>
    <property type="match status" value="1"/>
</dbReference>
<dbReference type="PRINTS" id="PR00368">
    <property type="entry name" value="FADPNR"/>
</dbReference>
<evidence type="ECO:0000259" key="12">
    <source>
        <dbReference type="Pfam" id="PF02852"/>
    </source>
</evidence>
<feature type="binding site" evidence="9">
    <location>
        <begin position="176"/>
        <end position="183"/>
    </location>
    <ligand>
        <name>NAD(+)</name>
        <dbReference type="ChEBI" id="CHEBI:57540"/>
    </ligand>
</feature>
<evidence type="ECO:0000256" key="3">
    <source>
        <dbReference type="ARBA" id="ARBA00022630"/>
    </source>
</evidence>
<feature type="domain" description="FAD/NAD(P)-binding" evidence="13">
    <location>
        <begin position="5"/>
        <end position="323"/>
    </location>
</feature>
<dbReference type="EMBL" id="FNQP01000005">
    <property type="protein sequence ID" value="SEA23210.1"/>
    <property type="molecule type" value="Genomic_DNA"/>
</dbReference>
<feature type="domain" description="Pyridine nucleotide-disulphide oxidoreductase dimerisation" evidence="12">
    <location>
        <begin position="344"/>
        <end position="453"/>
    </location>
</feature>
<evidence type="ECO:0000313" key="14">
    <source>
        <dbReference type="EMBL" id="SEA23210.1"/>
    </source>
</evidence>
<sequence>MSQHYDLIAIGAGSGGLSVVEKAAKHGAKCAVVEVNDDLGGTCVNRGCVPKKVMWFAANLAHAQHDAQDYGFATTPGKLNWATLVNKRDNMIGGITDWYMDSFLSEAGIDLIQGQARFVDAKTLDVGGETYTADHIVISTGGRPIVPTDIPGAEYGITSDGFFELDEQPAKVAVVGGGYIALELAGVLNALGSETHMLHQGFPVLIGFDSLMQKTLRTQMEHDGIVFNDTAKIASVEKQADGKLTVNYTDGSVLADLDQLLWAIGRKTNTDDIGLENIGLALAPGGFIDVNEYQETSVPGVYAIGDIINKRGVQLTPVAIAAGRRLGDRLFGGMKDRKVDYSLIPTVMFTHPPIGTIGLSEEAAREKYGDAVKVYSTEFTPMYYSFVKHKAKTAMKLVVVGEDEKIVGCHAIGLGVDEMMQGFAVAIRMGATKQDFDDTIAIHPVSAEEMVTMK</sequence>
<dbReference type="GO" id="GO:0034599">
    <property type="term" value="P:cellular response to oxidative stress"/>
    <property type="evidence" value="ECO:0007669"/>
    <property type="project" value="TreeGrafter"/>
</dbReference>
<dbReference type="Proteomes" id="UP000199397">
    <property type="component" value="Unassembled WGS sequence"/>
</dbReference>
<dbReference type="PRINTS" id="PR00411">
    <property type="entry name" value="PNDRDTASEI"/>
</dbReference>
<evidence type="ECO:0000313" key="15">
    <source>
        <dbReference type="Proteomes" id="UP000199397"/>
    </source>
</evidence>
<accession>A0A1H3ZHP8</accession>
<evidence type="ECO:0000256" key="4">
    <source>
        <dbReference type="ARBA" id="ARBA00022827"/>
    </source>
</evidence>
<feature type="binding site" evidence="9">
    <location>
        <position position="306"/>
    </location>
    <ligand>
        <name>FAD</name>
        <dbReference type="ChEBI" id="CHEBI:57692"/>
    </ligand>
</feature>
<dbReference type="Gene3D" id="3.30.390.30">
    <property type="match status" value="1"/>
</dbReference>
<proteinExistence type="inferred from homology"/>
<evidence type="ECO:0000256" key="6">
    <source>
        <dbReference type="ARBA" id="ARBA00023157"/>
    </source>
</evidence>
<evidence type="ECO:0000256" key="2">
    <source>
        <dbReference type="ARBA" id="ARBA00011738"/>
    </source>
</evidence>
<gene>
    <name evidence="14" type="ORF">SAMN05660964_01182</name>
</gene>
<organism evidence="14 15">
    <name type="scientific">Thiothrix caldifontis</name>
    <dbReference type="NCBI Taxonomy" id="525918"/>
    <lineage>
        <taxon>Bacteria</taxon>
        <taxon>Pseudomonadati</taxon>
        <taxon>Pseudomonadota</taxon>
        <taxon>Gammaproteobacteria</taxon>
        <taxon>Thiotrichales</taxon>
        <taxon>Thiotrichaceae</taxon>
        <taxon>Thiothrix</taxon>
    </lineage>
</organism>
<feature type="active site" description="Proton acceptor" evidence="8">
    <location>
        <position position="443"/>
    </location>
</feature>
<dbReference type="FunFam" id="3.50.50.60:FF:000235">
    <property type="entry name" value="Glutathione reductase"/>
    <property type="match status" value="1"/>
</dbReference>